<proteinExistence type="predicted"/>
<dbReference type="PANTHER" id="PTHR11228:SF7">
    <property type="entry name" value="PQQA PEPTIDE CYCLASE"/>
    <property type="match status" value="1"/>
</dbReference>
<name>X1MWT9_9ZZZZ</name>
<comment type="caution">
    <text evidence="1">The sequence shown here is derived from an EMBL/GenBank/DDBJ whole genome shotgun (WGS) entry which is preliminary data.</text>
</comment>
<dbReference type="EMBL" id="BARV01023389">
    <property type="protein sequence ID" value="GAI36182.1"/>
    <property type="molecule type" value="Genomic_DNA"/>
</dbReference>
<reference evidence="1" key="1">
    <citation type="journal article" date="2014" name="Front. Microbiol.">
        <title>High frequency of phylogenetically diverse reductive dehalogenase-homologous genes in deep subseafloor sedimentary metagenomes.</title>
        <authorList>
            <person name="Kawai M."/>
            <person name="Futagami T."/>
            <person name="Toyoda A."/>
            <person name="Takaki Y."/>
            <person name="Nishi S."/>
            <person name="Hori S."/>
            <person name="Arai W."/>
            <person name="Tsubouchi T."/>
            <person name="Morono Y."/>
            <person name="Uchiyama I."/>
            <person name="Ito T."/>
            <person name="Fujiyama A."/>
            <person name="Inagaki F."/>
            <person name="Takami H."/>
        </authorList>
    </citation>
    <scope>NUCLEOTIDE SEQUENCE</scope>
    <source>
        <strain evidence="1">Expedition CK06-06</strain>
    </source>
</reference>
<feature type="non-terminal residue" evidence="1">
    <location>
        <position position="252"/>
    </location>
</feature>
<dbReference type="InterPro" id="IPR050377">
    <property type="entry name" value="Radical_SAM_PqqE_MftC-like"/>
</dbReference>
<dbReference type="InterPro" id="IPR058240">
    <property type="entry name" value="rSAM_sf"/>
</dbReference>
<organism evidence="1">
    <name type="scientific">marine sediment metagenome</name>
    <dbReference type="NCBI Taxonomy" id="412755"/>
    <lineage>
        <taxon>unclassified sequences</taxon>
        <taxon>metagenomes</taxon>
        <taxon>ecological metagenomes</taxon>
    </lineage>
</organism>
<protein>
    <recommendedName>
        <fullName evidence="2">Radical SAM core domain-containing protein</fullName>
    </recommendedName>
</protein>
<evidence type="ECO:0000313" key="1">
    <source>
        <dbReference type="EMBL" id="GAI36182.1"/>
    </source>
</evidence>
<sequence>MVPPELVRKIPKFLHDWGVKACCLAGDWGDPAQHPDLPTALRLLHYWNIDVGLVSNGFLFGESLIPFAAHYTKFTGFSVDAGTADSYAAVHNTPPENFNVVIRNIEHLANYAQRYNLPVQIGYKFLIFPESYQTLYQGAKIAREIGARDFQIRPAHLPASAIRKINIEEVNEQVRRARELETESFRIFGIRHKFTPTFDKKQPEHCWATPLTSTWCADGKVVACVDLRDAEYNTLCNYIADGLDGVKRVWGS</sequence>
<gene>
    <name evidence="1" type="ORF">S06H3_38377</name>
</gene>
<accession>X1MWT9</accession>
<dbReference type="InterPro" id="IPR013785">
    <property type="entry name" value="Aldolase_TIM"/>
</dbReference>
<dbReference type="Gene3D" id="3.20.20.70">
    <property type="entry name" value="Aldolase class I"/>
    <property type="match status" value="1"/>
</dbReference>
<dbReference type="SUPFAM" id="SSF102114">
    <property type="entry name" value="Radical SAM enzymes"/>
    <property type="match status" value="1"/>
</dbReference>
<dbReference type="AlphaFoldDB" id="X1MWT9"/>
<dbReference type="PANTHER" id="PTHR11228">
    <property type="entry name" value="RADICAL SAM DOMAIN PROTEIN"/>
    <property type="match status" value="1"/>
</dbReference>
<evidence type="ECO:0008006" key="2">
    <source>
        <dbReference type="Google" id="ProtNLM"/>
    </source>
</evidence>